<dbReference type="AlphaFoldDB" id="A0A382ENH8"/>
<dbReference type="PROSITE" id="PS50862">
    <property type="entry name" value="AA_TRNA_LIGASE_II"/>
    <property type="match status" value="1"/>
</dbReference>
<sequence length="191" mass="21050">ERRRARHVLGLLRLELGRLPVTEGGLNFLWVVDFPLFEGLDEAGNPIPAHHPFTMPHEEDLGLLEAGELLEVRSQAYDLVVNGWELGSGSVRIHRREVQEMIFATLGIGADEAQSKFGFLLDAFRFGAPPHAGFAFGMDRLVAVLAGEENIREVIAFPKTQSGADPLTGAPTTIDDRHLEELGLRVLPPKQ</sequence>
<dbReference type="InterPro" id="IPR004364">
    <property type="entry name" value="Aa-tRNA-synt_II"/>
</dbReference>
<dbReference type="InterPro" id="IPR045864">
    <property type="entry name" value="aa-tRNA-synth_II/BPL/LPL"/>
</dbReference>
<reference evidence="7" key="1">
    <citation type="submission" date="2018-05" db="EMBL/GenBank/DDBJ databases">
        <authorList>
            <person name="Lanie J.A."/>
            <person name="Ng W.-L."/>
            <person name="Kazmierczak K.M."/>
            <person name="Andrzejewski T.M."/>
            <person name="Davidsen T.M."/>
            <person name="Wayne K.J."/>
            <person name="Tettelin H."/>
            <person name="Glass J.I."/>
            <person name="Rusch D."/>
            <person name="Podicherti R."/>
            <person name="Tsui H.-C.T."/>
            <person name="Winkler M.E."/>
        </authorList>
    </citation>
    <scope>NUCLEOTIDE SEQUENCE</scope>
</reference>
<dbReference type="GO" id="GO:0004815">
    <property type="term" value="F:aspartate-tRNA ligase activity"/>
    <property type="evidence" value="ECO:0007669"/>
    <property type="project" value="TreeGrafter"/>
</dbReference>
<evidence type="ECO:0000256" key="2">
    <source>
        <dbReference type="ARBA" id="ARBA00022741"/>
    </source>
</evidence>
<evidence type="ECO:0000256" key="3">
    <source>
        <dbReference type="ARBA" id="ARBA00022840"/>
    </source>
</evidence>
<evidence type="ECO:0000259" key="6">
    <source>
        <dbReference type="PROSITE" id="PS50862"/>
    </source>
</evidence>
<dbReference type="GO" id="GO:0006422">
    <property type="term" value="P:aspartyl-tRNA aminoacylation"/>
    <property type="evidence" value="ECO:0007669"/>
    <property type="project" value="TreeGrafter"/>
</dbReference>
<name>A0A382ENH8_9ZZZZ</name>
<keyword evidence="5" id="KW-0030">Aminoacyl-tRNA synthetase</keyword>
<keyword evidence="3" id="KW-0067">ATP-binding</keyword>
<keyword evidence="2" id="KW-0547">Nucleotide-binding</keyword>
<dbReference type="PANTHER" id="PTHR22594">
    <property type="entry name" value="ASPARTYL/LYSYL-TRNA SYNTHETASE"/>
    <property type="match status" value="1"/>
</dbReference>
<evidence type="ECO:0000256" key="5">
    <source>
        <dbReference type="ARBA" id="ARBA00023146"/>
    </source>
</evidence>
<keyword evidence="4" id="KW-0648">Protein biosynthesis</keyword>
<dbReference type="InterPro" id="IPR002312">
    <property type="entry name" value="Asp/Asn-tRNA-synth_IIb"/>
</dbReference>
<proteinExistence type="predicted"/>
<dbReference type="GO" id="GO:0005524">
    <property type="term" value="F:ATP binding"/>
    <property type="evidence" value="ECO:0007669"/>
    <property type="project" value="UniProtKB-KW"/>
</dbReference>
<feature type="non-terminal residue" evidence="7">
    <location>
        <position position="1"/>
    </location>
</feature>
<evidence type="ECO:0000313" key="7">
    <source>
        <dbReference type="EMBL" id="SVB51513.1"/>
    </source>
</evidence>
<gene>
    <name evidence="7" type="ORF">METZ01_LOCUS204367</name>
</gene>
<evidence type="ECO:0000256" key="1">
    <source>
        <dbReference type="ARBA" id="ARBA00022598"/>
    </source>
</evidence>
<keyword evidence="1" id="KW-0436">Ligase</keyword>
<dbReference type="SUPFAM" id="SSF55681">
    <property type="entry name" value="Class II aaRS and biotin synthetases"/>
    <property type="match status" value="1"/>
</dbReference>
<dbReference type="PRINTS" id="PR01042">
    <property type="entry name" value="TRNASYNTHASP"/>
</dbReference>
<protein>
    <recommendedName>
        <fullName evidence="6">Aminoacyl-transfer RNA synthetases class-II family profile domain-containing protein</fullName>
    </recommendedName>
</protein>
<dbReference type="InterPro" id="IPR006195">
    <property type="entry name" value="aa-tRNA-synth_II"/>
</dbReference>
<dbReference type="Gene3D" id="3.30.930.10">
    <property type="entry name" value="Bira Bifunctional Protein, Domain 2"/>
    <property type="match status" value="1"/>
</dbReference>
<organism evidence="7">
    <name type="scientific">marine metagenome</name>
    <dbReference type="NCBI Taxonomy" id="408172"/>
    <lineage>
        <taxon>unclassified sequences</taxon>
        <taxon>metagenomes</taxon>
        <taxon>ecological metagenomes</taxon>
    </lineage>
</organism>
<accession>A0A382ENH8</accession>
<feature type="domain" description="Aminoacyl-transfer RNA synthetases class-II family profile" evidence="6">
    <location>
        <begin position="1"/>
        <end position="158"/>
    </location>
</feature>
<dbReference type="Pfam" id="PF00152">
    <property type="entry name" value="tRNA-synt_2"/>
    <property type="match status" value="1"/>
</dbReference>
<evidence type="ECO:0000256" key="4">
    <source>
        <dbReference type="ARBA" id="ARBA00022917"/>
    </source>
</evidence>
<dbReference type="EMBL" id="UINC01045131">
    <property type="protein sequence ID" value="SVB51513.1"/>
    <property type="molecule type" value="Genomic_DNA"/>
</dbReference>
<dbReference type="PANTHER" id="PTHR22594:SF5">
    <property type="entry name" value="ASPARTATE--TRNA LIGASE, MITOCHONDRIAL"/>
    <property type="match status" value="1"/>
</dbReference>